<accession>A0A932M1T1</accession>
<comment type="caution">
    <text evidence="5">The sequence shown here is derived from an EMBL/GenBank/DDBJ whole genome shotgun (WGS) entry which is preliminary data.</text>
</comment>
<dbReference type="EMBL" id="JACPSX010000172">
    <property type="protein sequence ID" value="MBI3015176.1"/>
    <property type="molecule type" value="Genomic_DNA"/>
</dbReference>
<dbReference type="Gene3D" id="3.40.50.970">
    <property type="match status" value="1"/>
</dbReference>
<evidence type="ECO:0000313" key="6">
    <source>
        <dbReference type="Proteomes" id="UP000741360"/>
    </source>
</evidence>
<dbReference type="Proteomes" id="UP000741360">
    <property type="component" value="Unassembled WGS sequence"/>
</dbReference>
<evidence type="ECO:0000256" key="1">
    <source>
        <dbReference type="ARBA" id="ARBA00001964"/>
    </source>
</evidence>
<name>A0A932M1T1_UNCTE</name>
<keyword evidence="2" id="KW-0560">Oxidoreductase</keyword>
<dbReference type="GO" id="GO:0006086">
    <property type="term" value="P:pyruvate decarboxylation to acetyl-CoA"/>
    <property type="evidence" value="ECO:0007669"/>
    <property type="project" value="TreeGrafter"/>
</dbReference>
<organism evidence="5 6">
    <name type="scientific">Tectimicrobiota bacterium</name>
    <dbReference type="NCBI Taxonomy" id="2528274"/>
    <lineage>
        <taxon>Bacteria</taxon>
        <taxon>Pseudomonadati</taxon>
        <taxon>Nitrospinota/Tectimicrobiota group</taxon>
        <taxon>Candidatus Tectimicrobiota</taxon>
    </lineage>
</organism>
<protein>
    <submittedName>
        <fullName evidence="5">Thiamine pyrophosphate-dependent dehydrogenase E1 component subunit alpha</fullName>
    </submittedName>
</protein>
<dbReference type="PANTHER" id="PTHR11516:SF60">
    <property type="entry name" value="PYRUVATE DEHYDROGENASE E1 COMPONENT SUBUNIT ALPHA"/>
    <property type="match status" value="1"/>
</dbReference>
<gene>
    <name evidence="5" type="ORF">HYY65_08995</name>
</gene>
<keyword evidence="3" id="KW-0786">Thiamine pyrophosphate</keyword>
<dbReference type="SUPFAM" id="SSF52518">
    <property type="entry name" value="Thiamin diphosphate-binding fold (THDP-binding)"/>
    <property type="match status" value="1"/>
</dbReference>
<reference evidence="5" key="1">
    <citation type="submission" date="2020-07" db="EMBL/GenBank/DDBJ databases">
        <title>Huge and variable diversity of episymbiotic CPR bacteria and DPANN archaea in groundwater ecosystems.</title>
        <authorList>
            <person name="He C.Y."/>
            <person name="Keren R."/>
            <person name="Whittaker M."/>
            <person name="Farag I.F."/>
            <person name="Doudna J."/>
            <person name="Cate J.H.D."/>
            <person name="Banfield J.F."/>
        </authorList>
    </citation>
    <scope>NUCLEOTIDE SEQUENCE</scope>
    <source>
        <strain evidence="5">NC_groundwater_717_Ag_S-0.2um_59_8</strain>
    </source>
</reference>
<comment type="cofactor">
    <cofactor evidence="1">
        <name>thiamine diphosphate</name>
        <dbReference type="ChEBI" id="CHEBI:58937"/>
    </cofactor>
</comment>
<dbReference type="InterPro" id="IPR001017">
    <property type="entry name" value="DH_E1"/>
</dbReference>
<dbReference type="AlphaFoldDB" id="A0A932M1T1"/>
<evidence type="ECO:0000256" key="2">
    <source>
        <dbReference type="ARBA" id="ARBA00023002"/>
    </source>
</evidence>
<evidence type="ECO:0000313" key="5">
    <source>
        <dbReference type="EMBL" id="MBI3015176.1"/>
    </source>
</evidence>
<evidence type="ECO:0000259" key="4">
    <source>
        <dbReference type="Pfam" id="PF00676"/>
    </source>
</evidence>
<dbReference type="InterPro" id="IPR050642">
    <property type="entry name" value="PDH_E1_Alpha_Subunit"/>
</dbReference>
<dbReference type="GO" id="GO:0004739">
    <property type="term" value="F:pyruvate dehydrogenase (acetyl-transferring) activity"/>
    <property type="evidence" value="ECO:0007669"/>
    <property type="project" value="TreeGrafter"/>
</dbReference>
<dbReference type="PANTHER" id="PTHR11516">
    <property type="entry name" value="PYRUVATE DEHYDROGENASE E1 COMPONENT, ALPHA SUBUNIT BACTERIAL AND ORGANELLAR"/>
    <property type="match status" value="1"/>
</dbReference>
<evidence type="ECO:0000256" key="3">
    <source>
        <dbReference type="ARBA" id="ARBA00023052"/>
    </source>
</evidence>
<dbReference type="InterPro" id="IPR029061">
    <property type="entry name" value="THDP-binding"/>
</dbReference>
<proteinExistence type="predicted"/>
<dbReference type="Pfam" id="PF00676">
    <property type="entry name" value="E1_dh"/>
    <property type="match status" value="1"/>
</dbReference>
<feature type="domain" description="Dehydrogenase E1 component" evidence="4">
    <location>
        <begin position="23"/>
        <end position="321"/>
    </location>
</feature>
<sequence length="342" mass="37144">MLRPVAKGVKAMEKATLLSLYRTMRLIRRFEERIVELINRNEIPGVTHEYVGEEAVATGVCSVLRPDDVITSTHRGHGHILAKGGQPRRMIAELMGRESGYNRGRGGSMHIADLSLGIYGANGIVGAGAPIACGAAFAAKLNGKDRVAVAFFGDGATNQGVVHEAMNLAAIWSLPVIFVCENNGYAISASIKEMATIERLSDRARGYGMPGEWVDGMDVLAVRGAAEKAVAHARRGEGPTFLECRTYRFVGHFTAERALNIRYRGDEEIAEWRKRDPVETFPAWLEREGIATAAETEGVRREVEGALEDAIAFARASPFPQGEEALDGMYATSYPNLPARGV</sequence>
<dbReference type="CDD" id="cd02000">
    <property type="entry name" value="TPP_E1_PDC_ADC_BCADC"/>
    <property type="match status" value="1"/>
</dbReference>